<evidence type="ECO:0000313" key="3">
    <source>
        <dbReference type="Proteomes" id="UP000192330"/>
    </source>
</evidence>
<accession>A0A1W2EJY6</accession>
<dbReference type="SUPFAM" id="SSF51569">
    <property type="entry name" value="Aldolase"/>
    <property type="match status" value="1"/>
</dbReference>
<dbReference type="EMBL" id="FWYD01000030">
    <property type="protein sequence ID" value="SMD09616.1"/>
    <property type="molecule type" value="Genomic_DNA"/>
</dbReference>
<sequence>MPVHRSTFREVEHIRYVAWPDLAVGIKYAICLRVGISLAAATDLPLIVYEVPGRAGRPLPLGSLERILDLPNVAGIKFTSTDLFKFLMLRRRRHAELFYRRLGDARFLIRTPLSFAH</sequence>
<evidence type="ECO:0000256" key="1">
    <source>
        <dbReference type="ARBA" id="ARBA00023239"/>
    </source>
</evidence>
<organism evidence="2 3">
    <name type="scientific">Primorskyibacter flagellatus</name>
    <dbReference type="NCBI Taxonomy" id="1387277"/>
    <lineage>
        <taxon>Bacteria</taxon>
        <taxon>Pseudomonadati</taxon>
        <taxon>Pseudomonadota</taxon>
        <taxon>Alphaproteobacteria</taxon>
        <taxon>Rhodobacterales</taxon>
        <taxon>Roseobacteraceae</taxon>
        <taxon>Primorskyibacter</taxon>
    </lineage>
</organism>
<dbReference type="RefSeq" id="WP_235866710.1">
    <property type="nucleotide sequence ID" value="NZ_FWYD01000030.1"/>
</dbReference>
<keyword evidence="1" id="KW-0456">Lyase</keyword>
<proteinExistence type="predicted"/>
<name>A0A1W2EJY6_9RHOB</name>
<protein>
    <submittedName>
        <fullName evidence="2">Dihydrodipicolinate synthetase family protein</fullName>
    </submittedName>
</protein>
<reference evidence="2 3" key="1">
    <citation type="submission" date="2017-04" db="EMBL/GenBank/DDBJ databases">
        <authorList>
            <person name="Afonso C.L."/>
            <person name="Miller P.J."/>
            <person name="Scott M.A."/>
            <person name="Spackman E."/>
            <person name="Goraichik I."/>
            <person name="Dimitrov K.M."/>
            <person name="Suarez D.L."/>
            <person name="Swayne D.E."/>
        </authorList>
    </citation>
    <scope>NUCLEOTIDE SEQUENCE [LARGE SCALE GENOMIC DNA]</scope>
    <source>
        <strain evidence="2 3">CGMCC 1.12644</strain>
    </source>
</reference>
<dbReference type="Gene3D" id="3.20.20.70">
    <property type="entry name" value="Aldolase class I"/>
    <property type="match status" value="1"/>
</dbReference>
<evidence type="ECO:0000313" key="2">
    <source>
        <dbReference type="EMBL" id="SMD09616.1"/>
    </source>
</evidence>
<dbReference type="AlphaFoldDB" id="A0A1W2EJY6"/>
<dbReference type="InterPro" id="IPR002220">
    <property type="entry name" value="DapA-like"/>
</dbReference>
<gene>
    <name evidence="2" type="ORF">SAMN06295998_13020</name>
</gene>
<dbReference type="STRING" id="1387277.SAMN06295998_13020"/>
<dbReference type="Proteomes" id="UP000192330">
    <property type="component" value="Unassembled WGS sequence"/>
</dbReference>
<dbReference type="GO" id="GO:0016829">
    <property type="term" value="F:lyase activity"/>
    <property type="evidence" value="ECO:0007669"/>
    <property type="project" value="UniProtKB-KW"/>
</dbReference>
<dbReference type="InterPro" id="IPR013785">
    <property type="entry name" value="Aldolase_TIM"/>
</dbReference>
<dbReference type="Pfam" id="PF00701">
    <property type="entry name" value="DHDPS"/>
    <property type="match status" value="1"/>
</dbReference>
<keyword evidence="3" id="KW-1185">Reference proteome</keyword>